<dbReference type="Gene3D" id="3.30.420.10">
    <property type="entry name" value="Ribonuclease H-like superfamily/Ribonuclease H"/>
    <property type="match status" value="1"/>
</dbReference>
<feature type="non-terminal residue" evidence="1">
    <location>
        <position position="144"/>
    </location>
</feature>
<dbReference type="AlphaFoldDB" id="A0A0F9KEH7"/>
<reference evidence="1" key="1">
    <citation type="journal article" date="2015" name="Nature">
        <title>Complex archaea that bridge the gap between prokaryotes and eukaryotes.</title>
        <authorList>
            <person name="Spang A."/>
            <person name="Saw J.H."/>
            <person name="Jorgensen S.L."/>
            <person name="Zaremba-Niedzwiedzka K."/>
            <person name="Martijn J."/>
            <person name="Lind A.E."/>
            <person name="van Eijk R."/>
            <person name="Schleper C."/>
            <person name="Guy L."/>
            <person name="Ettema T.J."/>
        </authorList>
    </citation>
    <scope>NUCLEOTIDE SEQUENCE</scope>
</reference>
<gene>
    <name evidence="1" type="ORF">LCGC14_1644720</name>
</gene>
<dbReference type="GO" id="GO:0003676">
    <property type="term" value="F:nucleic acid binding"/>
    <property type="evidence" value="ECO:0007669"/>
    <property type="project" value="InterPro"/>
</dbReference>
<evidence type="ECO:0008006" key="2">
    <source>
        <dbReference type="Google" id="ProtNLM"/>
    </source>
</evidence>
<dbReference type="InterPro" id="IPR036397">
    <property type="entry name" value="RNaseH_sf"/>
</dbReference>
<dbReference type="SUPFAM" id="SSF53098">
    <property type="entry name" value="Ribonuclease H-like"/>
    <property type="match status" value="1"/>
</dbReference>
<organism evidence="1">
    <name type="scientific">marine sediment metagenome</name>
    <dbReference type="NCBI Taxonomy" id="412755"/>
    <lineage>
        <taxon>unclassified sequences</taxon>
        <taxon>metagenomes</taxon>
        <taxon>ecological metagenomes</taxon>
    </lineage>
</organism>
<evidence type="ECO:0000313" key="1">
    <source>
        <dbReference type="EMBL" id="KKM20508.1"/>
    </source>
</evidence>
<comment type="caution">
    <text evidence="1">The sequence shown here is derived from an EMBL/GenBank/DDBJ whole genome shotgun (WGS) entry which is preliminary data.</text>
</comment>
<dbReference type="InterPro" id="IPR012337">
    <property type="entry name" value="RNaseH-like_sf"/>
</dbReference>
<proteinExistence type="predicted"/>
<name>A0A0F9KEH7_9ZZZZ</name>
<dbReference type="EMBL" id="LAZR01013752">
    <property type="protein sequence ID" value="KKM20508.1"/>
    <property type="molecule type" value="Genomic_DNA"/>
</dbReference>
<sequence>MTIPPLKDLLMQKYKEVPLESILAVDPGETTGLAFYEGDPTDIRIGQIKTKTIEEGTDQIIDILTRLKPQTVVIEDYRVYAHKTRAHTWSDLHTPRFIGNIQGLCHLMRIGKPKLQTAQQAKHFSTDDKLREWGLYRKGLVHGR</sequence>
<accession>A0A0F9KEH7</accession>
<protein>
    <recommendedName>
        <fullName evidence="2">Holliday junction nuclease RuvC</fullName>
    </recommendedName>
</protein>